<sequence length="190" mass="22107">MPTLEDKTKELETLKNEISQAEASLEADFAKYAAENMDEKLEQLFFDNKEQFVQELLTMQNQFLKDKLGDKAKRASELHEEISTEQTKQELENIKEQFKQNHPEANMDDLIRFYNEDLPPKYRNQLDQLEGLDFFNQLYELYKAFSGEQAPDNGANEQPENPDPNLPKRLNGNATSSPDQAPKELVMNRF</sequence>
<name>A0A6J4D054_9HELI</name>
<feature type="region of interest" description="Disordered" evidence="2">
    <location>
        <begin position="146"/>
        <end position="190"/>
    </location>
</feature>
<dbReference type="OrthoDB" id="5321106at2"/>
<accession>A0A6J4D054</accession>
<evidence type="ECO:0000313" key="4">
    <source>
        <dbReference type="Proteomes" id="UP000317935"/>
    </source>
</evidence>
<dbReference type="EMBL" id="AP019774">
    <property type="protein sequence ID" value="BCD70402.1"/>
    <property type="molecule type" value="Genomic_DNA"/>
</dbReference>
<dbReference type="RefSeq" id="WP_064430145.1">
    <property type="nucleotide sequence ID" value="NZ_AP019774.1"/>
</dbReference>
<reference evidence="3 4" key="1">
    <citation type="submission" date="2019-06" db="EMBL/GenBank/DDBJ databases">
        <title>Complete genome sequence of Helicobacter suis SNTW101c.</title>
        <authorList>
            <person name="Rimbara E."/>
            <person name="Suzuki M."/>
            <person name="Matsui H."/>
            <person name="Nakamura M."/>
            <person name="Mori S."/>
            <person name="Shibayama K."/>
        </authorList>
    </citation>
    <scope>NUCLEOTIDE SEQUENCE [LARGE SCALE GENOMIC DNA]</scope>
    <source>
        <strain evidence="3 4">SNTW101c</strain>
    </source>
</reference>
<feature type="coiled-coil region" evidence="1">
    <location>
        <begin position="4"/>
        <end position="31"/>
    </location>
</feature>
<protein>
    <submittedName>
        <fullName evidence="3">Coiled-coil domain-containing protein</fullName>
    </submittedName>
</protein>
<organism evidence="3 4">
    <name type="scientific">Helicobacter suis</name>
    <dbReference type="NCBI Taxonomy" id="104628"/>
    <lineage>
        <taxon>Bacteria</taxon>
        <taxon>Pseudomonadati</taxon>
        <taxon>Campylobacterota</taxon>
        <taxon>Epsilonproteobacteria</taxon>
        <taxon>Campylobacterales</taxon>
        <taxon>Helicobacteraceae</taxon>
        <taxon>Helicobacter</taxon>
    </lineage>
</organism>
<gene>
    <name evidence="3" type="ORF">SNTW_10470</name>
</gene>
<evidence type="ECO:0000256" key="2">
    <source>
        <dbReference type="SAM" id="MobiDB-lite"/>
    </source>
</evidence>
<keyword evidence="1" id="KW-0175">Coiled coil</keyword>
<proteinExistence type="predicted"/>
<evidence type="ECO:0000256" key="1">
    <source>
        <dbReference type="SAM" id="Coils"/>
    </source>
</evidence>
<dbReference type="AlphaFoldDB" id="A0A6J4D054"/>
<evidence type="ECO:0000313" key="3">
    <source>
        <dbReference type="EMBL" id="BCD70402.1"/>
    </source>
</evidence>
<dbReference type="Proteomes" id="UP000317935">
    <property type="component" value="Chromosome"/>
</dbReference>